<dbReference type="EMBL" id="DYUD01000025">
    <property type="protein sequence ID" value="HJG89734.1"/>
    <property type="molecule type" value="Genomic_DNA"/>
</dbReference>
<dbReference type="Gene3D" id="3.90.226.10">
    <property type="entry name" value="2-enoyl-CoA Hydratase, Chain A, domain 1"/>
    <property type="match status" value="1"/>
</dbReference>
<dbReference type="AlphaFoldDB" id="A0A921MTC4"/>
<evidence type="ECO:0000256" key="4">
    <source>
        <dbReference type="ARBA" id="ARBA00023136"/>
    </source>
</evidence>
<dbReference type="InterPro" id="IPR029045">
    <property type="entry name" value="ClpP/crotonase-like_dom_sf"/>
</dbReference>
<dbReference type="Pfam" id="PF01957">
    <property type="entry name" value="NfeD"/>
    <property type="match status" value="1"/>
</dbReference>
<feature type="transmembrane region" description="Helical" evidence="5">
    <location>
        <begin position="311"/>
        <end position="331"/>
    </location>
</feature>
<dbReference type="Gene3D" id="2.40.50.140">
    <property type="entry name" value="Nucleic acid-binding proteins"/>
    <property type="match status" value="1"/>
</dbReference>
<evidence type="ECO:0000256" key="3">
    <source>
        <dbReference type="ARBA" id="ARBA00022989"/>
    </source>
</evidence>
<name>A0A921MTC4_9BACT</name>
<accession>A0A921MTC4</accession>
<dbReference type="Pfam" id="PF24961">
    <property type="entry name" value="NfeD_membrane"/>
    <property type="match status" value="1"/>
</dbReference>
<feature type="transmembrane region" description="Helical" evidence="5">
    <location>
        <begin position="229"/>
        <end position="252"/>
    </location>
</feature>
<keyword evidence="3 5" id="KW-1133">Transmembrane helix</keyword>
<dbReference type="InterPro" id="IPR056739">
    <property type="entry name" value="NfeD_membrane"/>
</dbReference>
<reference evidence="10" key="1">
    <citation type="journal article" date="2021" name="PeerJ">
        <title>Extensive microbial diversity within the chicken gut microbiome revealed by metagenomics and culture.</title>
        <authorList>
            <person name="Gilroy R."/>
            <person name="Ravi A."/>
            <person name="Getino M."/>
            <person name="Pursley I."/>
            <person name="Horton D.L."/>
            <person name="Alikhan N.F."/>
            <person name="Baker D."/>
            <person name="Gharbi K."/>
            <person name="Hall N."/>
            <person name="Watson M."/>
            <person name="Adriaenssens E.M."/>
            <person name="Foster-Nyarko E."/>
            <person name="Jarju S."/>
            <person name="Secka A."/>
            <person name="Antonio M."/>
            <person name="Oren A."/>
            <person name="Chaudhuri R.R."/>
            <person name="La Ragione R."/>
            <person name="Hildebrand F."/>
            <person name="Pallen M.J."/>
        </authorList>
    </citation>
    <scope>NUCLEOTIDE SEQUENCE</scope>
    <source>
        <strain evidence="10">CHK121-7720</strain>
    </source>
</reference>
<reference evidence="10" key="2">
    <citation type="submission" date="2021-09" db="EMBL/GenBank/DDBJ databases">
        <authorList>
            <person name="Gilroy R."/>
        </authorList>
    </citation>
    <scope>NUCLEOTIDE SEQUENCE</scope>
    <source>
        <strain evidence="10">CHK121-7720</strain>
    </source>
</reference>
<evidence type="ECO:0000259" key="8">
    <source>
        <dbReference type="Pfam" id="PF24961"/>
    </source>
</evidence>
<feature type="transmembrane region" description="Helical" evidence="5">
    <location>
        <begin position="285"/>
        <end position="304"/>
    </location>
</feature>
<feature type="domain" description="NfeD integral membrane" evidence="8">
    <location>
        <begin position="238"/>
        <end position="365"/>
    </location>
</feature>
<dbReference type="SUPFAM" id="SSF141322">
    <property type="entry name" value="NfeD domain-like"/>
    <property type="match status" value="1"/>
</dbReference>
<evidence type="ECO:0000256" key="6">
    <source>
        <dbReference type="SAM" id="SignalP"/>
    </source>
</evidence>
<feature type="domain" description="NfeD1b N-terminal" evidence="9">
    <location>
        <begin position="26"/>
        <end position="209"/>
    </location>
</feature>
<dbReference type="Proteomes" id="UP000757103">
    <property type="component" value="Unassembled WGS sequence"/>
</dbReference>
<dbReference type="SUPFAM" id="SSF52096">
    <property type="entry name" value="ClpP/crotonase"/>
    <property type="match status" value="1"/>
</dbReference>
<dbReference type="PANTHER" id="PTHR33507">
    <property type="entry name" value="INNER MEMBRANE PROTEIN YBBJ"/>
    <property type="match status" value="1"/>
</dbReference>
<dbReference type="InterPro" id="IPR052165">
    <property type="entry name" value="Membrane_assoc_protease"/>
</dbReference>
<feature type="chain" id="PRO_5037680244" evidence="6">
    <location>
        <begin position="23"/>
        <end position="461"/>
    </location>
</feature>
<dbReference type="InterPro" id="IPR002810">
    <property type="entry name" value="NfeD-like_C"/>
</dbReference>
<gene>
    <name evidence="10" type="ORF">K8U91_09755</name>
</gene>
<feature type="transmembrane region" description="Helical" evidence="5">
    <location>
        <begin position="259"/>
        <end position="279"/>
    </location>
</feature>
<proteinExistence type="predicted"/>
<comment type="caution">
    <text evidence="10">The sequence shown here is derived from an EMBL/GenBank/DDBJ whole genome shotgun (WGS) entry which is preliminary data.</text>
</comment>
<keyword evidence="4 5" id="KW-0472">Membrane</keyword>
<dbReference type="RefSeq" id="WP_273306798.1">
    <property type="nucleotide sequence ID" value="NZ_DYUD01000025.1"/>
</dbReference>
<feature type="signal peptide" evidence="6">
    <location>
        <begin position="1"/>
        <end position="22"/>
    </location>
</feature>
<evidence type="ECO:0000313" key="11">
    <source>
        <dbReference type="Proteomes" id="UP000757103"/>
    </source>
</evidence>
<evidence type="ECO:0000313" key="10">
    <source>
        <dbReference type="EMBL" id="HJG89734.1"/>
    </source>
</evidence>
<comment type="subcellular location">
    <subcellularLocation>
        <location evidence="1">Membrane</location>
        <topology evidence="1">Multi-pass membrane protein</topology>
    </subcellularLocation>
</comment>
<evidence type="ECO:0000259" key="9">
    <source>
        <dbReference type="Pfam" id="PF25145"/>
    </source>
</evidence>
<evidence type="ECO:0000259" key="7">
    <source>
        <dbReference type="Pfam" id="PF01957"/>
    </source>
</evidence>
<keyword evidence="2 5" id="KW-0812">Transmembrane</keyword>
<protein>
    <submittedName>
        <fullName evidence="10">Nodulation protein NfeD</fullName>
    </submittedName>
</protein>
<dbReference type="PANTHER" id="PTHR33507:SF3">
    <property type="entry name" value="INNER MEMBRANE PROTEIN YBBJ"/>
    <property type="match status" value="1"/>
</dbReference>
<feature type="transmembrane region" description="Helical" evidence="5">
    <location>
        <begin position="343"/>
        <end position="365"/>
    </location>
</feature>
<dbReference type="InterPro" id="IPR056738">
    <property type="entry name" value="NfeD1b_N"/>
</dbReference>
<dbReference type="Pfam" id="PF25145">
    <property type="entry name" value="NfeD1b_N"/>
    <property type="match status" value="1"/>
</dbReference>
<keyword evidence="6" id="KW-0732">Signal</keyword>
<dbReference type="CDD" id="cd07021">
    <property type="entry name" value="Clp_protease_NfeD_like"/>
    <property type="match status" value="1"/>
</dbReference>
<evidence type="ECO:0000256" key="2">
    <source>
        <dbReference type="ARBA" id="ARBA00022692"/>
    </source>
</evidence>
<sequence>MKKFRKPLFFILLFFCLCIANAQDTIYQIDIDKEIGSTTWRYLRTGLHHAQQQGAKAVILRLNTYGGTVVHADSMRTAILNAPLPVYAFVDNNAASAGALIAIACDSIYMRSSASMGAATVVNETGAAMPDKYQSYMRATMRATAEAHGKDSTGRWRRDPLIAEAMVDERIVVPHLCDSGKVLTLTASEAVAHRYCEAVVENVDEIVTRQLHYDHYTLQQFEPSLFDEIAGFLTNPALQALLVTLIFGGIFMELKTPGIGLPTAVACTAAVLYFAPLYIDGLAANWEILIFVVGVILLIFEIFVIPGFGIAGISGFILILAALVLALLGNVNFNFDFVPSAEIGKGLITVVSGIIIYAVLLLVFFKKLTSKGPIGRLALHSAQDKEAGYIGVPPELQQLIGATGQAATILRPAGKVVIDGTQFDAMALHGYIERGAQVRVVKYENAQLYVIEVKQEQTKTL</sequence>
<dbReference type="GO" id="GO:0005886">
    <property type="term" value="C:plasma membrane"/>
    <property type="evidence" value="ECO:0007669"/>
    <property type="project" value="TreeGrafter"/>
</dbReference>
<organism evidence="10 11">
    <name type="scientific">Barnesiella viscericola</name>
    <dbReference type="NCBI Taxonomy" id="397865"/>
    <lineage>
        <taxon>Bacteria</taxon>
        <taxon>Pseudomonadati</taxon>
        <taxon>Bacteroidota</taxon>
        <taxon>Bacteroidia</taxon>
        <taxon>Bacteroidales</taxon>
        <taxon>Barnesiellaceae</taxon>
        <taxon>Barnesiella</taxon>
    </lineage>
</organism>
<evidence type="ECO:0000256" key="1">
    <source>
        <dbReference type="ARBA" id="ARBA00004141"/>
    </source>
</evidence>
<dbReference type="InterPro" id="IPR012340">
    <property type="entry name" value="NA-bd_OB-fold"/>
</dbReference>
<evidence type="ECO:0000256" key="5">
    <source>
        <dbReference type="SAM" id="Phobius"/>
    </source>
</evidence>
<feature type="domain" description="NfeD-like C-terminal" evidence="7">
    <location>
        <begin position="397"/>
        <end position="450"/>
    </location>
</feature>